<evidence type="ECO:0000256" key="2">
    <source>
        <dbReference type="ARBA" id="ARBA00023125"/>
    </source>
</evidence>
<keyword evidence="3" id="KW-0804">Transcription</keyword>
<dbReference type="Pfam" id="PF13377">
    <property type="entry name" value="Peripla_BP_3"/>
    <property type="match status" value="1"/>
</dbReference>
<protein>
    <submittedName>
        <fullName evidence="5">LacI family DNA-binding transcriptional regulator</fullName>
    </submittedName>
</protein>
<dbReference type="Pfam" id="PF00356">
    <property type="entry name" value="LacI"/>
    <property type="match status" value="1"/>
</dbReference>
<comment type="caution">
    <text evidence="5">The sequence shown here is derived from an EMBL/GenBank/DDBJ whole genome shotgun (WGS) entry which is preliminary data.</text>
</comment>
<proteinExistence type="predicted"/>
<dbReference type="PROSITE" id="PS50932">
    <property type="entry name" value="HTH_LACI_2"/>
    <property type="match status" value="1"/>
</dbReference>
<evidence type="ECO:0000313" key="5">
    <source>
        <dbReference type="EMBL" id="MFD1542950.1"/>
    </source>
</evidence>
<name>A0ABW4GK32_9ACTN</name>
<evidence type="ECO:0000256" key="1">
    <source>
        <dbReference type="ARBA" id="ARBA00023015"/>
    </source>
</evidence>
<accession>A0ABW4GK32</accession>
<dbReference type="RefSeq" id="WP_219528536.1">
    <property type="nucleotide sequence ID" value="NZ_JAHKRM010000004.1"/>
</dbReference>
<sequence>MATTNIKEVAQRARVSVGTVSNVLNRPEIVSPATRERVFSAIRELGFVRNEVARHLRVGRSRTVGLIVLDVANPFFADVAQGADTLADEHDTMVVLCNSAADPARELRYLYQLEQQRVMGILITPVDAGNPRLAELAARGTPVVLVDSAATGLQCSVAVDDRLGGHIAGAHLIERGHRKILFVGGPQSIKQVADRHAGFTSAVTEAGDTEPGGGVDPGGGMGPGGGVELVAWFMPALSVANGRSAGERVAALPSGERPTAVFCANDLLALGFLQAMAARGLRVPDDMAIVGYDDIDFAAAATVPLSSVRQPRELLGRTAIDLLLEEVAEPELHRHRQVIFQPDLVVRQSSDLHRSPH</sequence>
<dbReference type="CDD" id="cd01392">
    <property type="entry name" value="HTH_LacI"/>
    <property type="match status" value="1"/>
</dbReference>
<dbReference type="CDD" id="cd06293">
    <property type="entry name" value="PBP1_LacI-like"/>
    <property type="match status" value="1"/>
</dbReference>
<keyword evidence="6" id="KW-1185">Reference proteome</keyword>
<dbReference type="GO" id="GO:0003677">
    <property type="term" value="F:DNA binding"/>
    <property type="evidence" value="ECO:0007669"/>
    <property type="project" value="UniProtKB-KW"/>
</dbReference>
<keyword evidence="2 5" id="KW-0238">DNA-binding</keyword>
<organism evidence="5 6">
    <name type="scientific">Nonomuraea guangzhouensis</name>
    <dbReference type="NCBI Taxonomy" id="1291555"/>
    <lineage>
        <taxon>Bacteria</taxon>
        <taxon>Bacillati</taxon>
        <taxon>Actinomycetota</taxon>
        <taxon>Actinomycetes</taxon>
        <taxon>Streptosporangiales</taxon>
        <taxon>Streptosporangiaceae</taxon>
        <taxon>Nonomuraea</taxon>
    </lineage>
</organism>
<dbReference type="InterPro" id="IPR000843">
    <property type="entry name" value="HTH_LacI"/>
</dbReference>
<reference evidence="6" key="1">
    <citation type="journal article" date="2019" name="Int. J. Syst. Evol. Microbiol.">
        <title>The Global Catalogue of Microorganisms (GCM) 10K type strain sequencing project: providing services to taxonomists for standard genome sequencing and annotation.</title>
        <authorList>
            <consortium name="The Broad Institute Genomics Platform"/>
            <consortium name="The Broad Institute Genome Sequencing Center for Infectious Disease"/>
            <person name="Wu L."/>
            <person name="Ma J."/>
        </authorList>
    </citation>
    <scope>NUCLEOTIDE SEQUENCE [LARGE SCALE GENOMIC DNA]</scope>
    <source>
        <strain evidence="6">CGMCC 1.15399</strain>
    </source>
</reference>
<dbReference type="InterPro" id="IPR046335">
    <property type="entry name" value="LacI/GalR-like_sensor"/>
</dbReference>
<evidence type="ECO:0000256" key="3">
    <source>
        <dbReference type="ARBA" id="ARBA00023163"/>
    </source>
</evidence>
<dbReference type="PROSITE" id="PS00356">
    <property type="entry name" value="HTH_LACI_1"/>
    <property type="match status" value="1"/>
</dbReference>
<dbReference type="PANTHER" id="PTHR30146">
    <property type="entry name" value="LACI-RELATED TRANSCRIPTIONAL REPRESSOR"/>
    <property type="match status" value="1"/>
</dbReference>
<evidence type="ECO:0000313" key="6">
    <source>
        <dbReference type="Proteomes" id="UP001597097"/>
    </source>
</evidence>
<dbReference type="SMART" id="SM00354">
    <property type="entry name" value="HTH_LACI"/>
    <property type="match status" value="1"/>
</dbReference>
<keyword evidence="1" id="KW-0805">Transcription regulation</keyword>
<evidence type="ECO:0000259" key="4">
    <source>
        <dbReference type="PROSITE" id="PS50932"/>
    </source>
</evidence>
<dbReference type="EMBL" id="JBHUCM010000035">
    <property type="protein sequence ID" value="MFD1542950.1"/>
    <property type="molecule type" value="Genomic_DNA"/>
</dbReference>
<dbReference type="Proteomes" id="UP001597097">
    <property type="component" value="Unassembled WGS sequence"/>
</dbReference>
<dbReference type="PANTHER" id="PTHR30146:SF109">
    <property type="entry name" value="HTH-TYPE TRANSCRIPTIONAL REGULATOR GALS"/>
    <property type="match status" value="1"/>
</dbReference>
<gene>
    <name evidence="5" type="ORF">ACFSJ0_38275</name>
</gene>
<feature type="domain" description="HTH lacI-type" evidence="4">
    <location>
        <begin position="4"/>
        <end position="58"/>
    </location>
</feature>